<evidence type="ECO:0000256" key="7">
    <source>
        <dbReference type="ARBA" id="ARBA00023170"/>
    </source>
</evidence>
<dbReference type="PRINTS" id="PR00237">
    <property type="entry name" value="GPCRRHODOPSN"/>
</dbReference>
<feature type="transmembrane region" description="Helical" evidence="10">
    <location>
        <begin position="201"/>
        <end position="224"/>
    </location>
</feature>
<keyword evidence="7 9" id="KW-0675">Receptor</keyword>
<dbReference type="Gene3D" id="1.20.1070.10">
    <property type="entry name" value="Rhodopsin 7-helix transmembrane proteins"/>
    <property type="match status" value="1"/>
</dbReference>
<dbReference type="PROSITE" id="PS00237">
    <property type="entry name" value="G_PROTEIN_RECEP_F1_1"/>
    <property type="match status" value="1"/>
</dbReference>
<dbReference type="PANTHER" id="PTHR24228:SF59">
    <property type="entry name" value="NEUROPEPTIDE RECEPTOR 15"/>
    <property type="match status" value="1"/>
</dbReference>
<keyword evidence="8 9" id="KW-0807">Transducer</keyword>
<dbReference type="PROSITE" id="PS50262">
    <property type="entry name" value="G_PROTEIN_RECEP_F1_2"/>
    <property type="match status" value="1"/>
</dbReference>
<evidence type="ECO:0000259" key="11">
    <source>
        <dbReference type="PROSITE" id="PS50262"/>
    </source>
</evidence>
<feature type="non-terminal residue" evidence="12">
    <location>
        <position position="1"/>
    </location>
</feature>
<feature type="transmembrane region" description="Helical" evidence="10">
    <location>
        <begin position="49"/>
        <end position="69"/>
    </location>
</feature>
<evidence type="ECO:0000256" key="1">
    <source>
        <dbReference type="ARBA" id="ARBA00004651"/>
    </source>
</evidence>
<feature type="transmembrane region" description="Helical" evidence="10">
    <location>
        <begin position="292"/>
        <end position="314"/>
    </location>
</feature>
<comment type="caution">
    <text evidence="12">The sequence shown here is derived from an EMBL/GenBank/DDBJ whole genome shotgun (WGS) entry which is preliminary data.</text>
</comment>
<evidence type="ECO:0000256" key="5">
    <source>
        <dbReference type="ARBA" id="ARBA00023040"/>
    </source>
</evidence>
<evidence type="ECO:0000313" key="13">
    <source>
        <dbReference type="Proteomes" id="UP001159427"/>
    </source>
</evidence>
<name>A0ABN8LRM6_9CNID</name>
<comment type="similarity">
    <text evidence="9">Belongs to the G-protein coupled receptor 1 family.</text>
</comment>
<keyword evidence="3 9" id="KW-0812">Transmembrane</keyword>
<gene>
    <name evidence="12" type="ORF">PEVE_00041992</name>
</gene>
<dbReference type="Pfam" id="PF00001">
    <property type="entry name" value="7tm_1"/>
    <property type="match status" value="1"/>
</dbReference>
<accession>A0ABN8LRM6</accession>
<feature type="transmembrane region" description="Helical" evidence="10">
    <location>
        <begin position="161"/>
        <end position="181"/>
    </location>
</feature>
<evidence type="ECO:0000256" key="3">
    <source>
        <dbReference type="ARBA" id="ARBA00022692"/>
    </source>
</evidence>
<sequence length="402" mass="45656">VSTLWWRFYLGEILFNTFAVRFNFDVQKALIPVIEMEVKTLALLITKTIFVIIVMLLSIIGNSLVLAVVRRNPRLRTITNAYVINLAIADILMALFCMPLTVISLITVQWSLGEFMCKFQAILGVSMSFLSLQIMTLMAVNRYFRIVHPRKFPSIFTKRSTIVMICTIWIFGLCFGEIYVWAGGGEIAYITKAGTCFPRFIPLAVAIIGYVVPSGLMVLCYFLVYRAVRKHSMTVTCSLQRGNLQSAGPSCEELRTTKILFVVMLGFILCWVPTQVIGILLGKLMKTLPPEYPTICFTLIYLSSAVNPIIYGVMNHKFRKEFKNLLLSLKDGVARMCPISMRRWFKTSTANHGHQELLVLRAICVSPLPPPCQLQSTDGQLSKNSIWRRFRNKQYKMQESVA</sequence>
<feature type="domain" description="G-protein coupled receptors family 1 profile" evidence="11">
    <location>
        <begin position="61"/>
        <end position="311"/>
    </location>
</feature>
<dbReference type="InterPro" id="IPR000276">
    <property type="entry name" value="GPCR_Rhodpsn"/>
</dbReference>
<evidence type="ECO:0000256" key="6">
    <source>
        <dbReference type="ARBA" id="ARBA00023136"/>
    </source>
</evidence>
<comment type="subcellular location">
    <subcellularLocation>
        <location evidence="1">Cell membrane</location>
        <topology evidence="1">Multi-pass membrane protein</topology>
    </subcellularLocation>
</comment>
<dbReference type="InterPro" id="IPR017452">
    <property type="entry name" value="GPCR_Rhodpsn_7TM"/>
</dbReference>
<proteinExistence type="inferred from homology"/>
<dbReference type="SUPFAM" id="SSF81321">
    <property type="entry name" value="Family A G protein-coupled receptor-like"/>
    <property type="match status" value="1"/>
</dbReference>
<dbReference type="SMART" id="SM01381">
    <property type="entry name" value="7TM_GPCR_Srsx"/>
    <property type="match status" value="1"/>
</dbReference>
<evidence type="ECO:0000313" key="12">
    <source>
        <dbReference type="EMBL" id="CAH3018210.1"/>
    </source>
</evidence>
<keyword evidence="13" id="KW-1185">Reference proteome</keyword>
<organism evidence="12 13">
    <name type="scientific">Porites evermanni</name>
    <dbReference type="NCBI Taxonomy" id="104178"/>
    <lineage>
        <taxon>Eukaryota</taxon>
        <taxon>Metazoa</taxon>
        <taxon>Cnidaria</taxon>
        <taxon>Anthozoa</taxon>
        <taxon>Hexacorallia</taxon>
        <taxon>Scleractinia</taxon>
        <taxon>Fungiina</taxon>
        <taxon>Poritidae</taxon>
        <taxon>Porites</taxon>
    </lineage>
</organism>
<evidence type="ECO:0000256" key="4">
    <source>
        <dbReference type="ARBA" id="ARBA00022989"/>
    </source>
</evidence>
<dbReference type="Proteomes" id="UP001159427">
    <property type="component" value="Unassembled WGS sequence"/>
</dbReference>
<evidence type="ECO:0000256" key="10">
    <source>
        <dbReference type="SAM" id="Phobius"/>
    </source>
</evidence>
<keyword evidence="5 9" id="KW-0297">G-protein coupled receptor</keyword>
<reference evidence="12 13" key="1">
    <citation type="submission" date="2022-05" db="EMBL/GenBank/DDBJ databases">
        <authorList>
            <consortium name="Genoscope - CEA"/>
            <person name="William W."/>
        </authorList>
    </citation>
    <scope>NUCLEOTIDE SEQUENCE [LARGE SCALE GENOMIC DNA]</scope>
</reference>
<feature type="transmembrane region" description="Helical" evidence="10">
    <location>
        <begin position="81"/>
        <end position="107"/>
    </location>
</feature>
<keyword evidence="4 10" id="KW-1133">Transmembrane helix</keyword>
<feature type="transmembrane region" description="Helical" evidence="10">
    <location>
        <begin position="119"/>
        <end position="140"/>
    </location>
</feature>
<dbReference type="CDD" id="cd00637">
    <property type="entry name" value="7tm_classA_rhodopsin-like"/>
    <property type="match status" value="1"/>
</dbReference>
<protein>
    <recommendedName>
        <fullName evidence="11">G-protein coupled receptors family 1 profile domain-containing protein</fullName>
    </recommendedName>
</protein>
<dbReference type="PANTHER" id="PTHR24228">
    <property type="entry name" value="B2 BRADYKININ RECEPTOR/ANGIOTENSIN II RECEPTOR"/>
    <property type="match status" value="1"/>
</dbReference>
<evidence type="ECO:0000256" key="8">
    <source>
        <dbReference type="ARBA" id="ARBA00023224"/>
    </source>
</evidence>
<keyword evidence="6 10" id="KW-0472">Membrane</keyword>
<dbReference type="EMBL" id="CALNXI010000081">
    <property type="protein sequence ID" value="CAH3018210.1"/>
    <property type="molecule type" value="Genomic_DNA"/>
</dbReference>
<feature type="transmembrane region" description="Helical" evidence="10">
    <location>
        <begin position="259"/>
        <end position="280"/>
    </location>
</feature>
<evidence type="ECO:0000256" key="9">
    <source>
        <dbReference type="RuleBase" id="RU000688"/>
    </source>
</evidence>
<evidence type="ECO:0000256" key="2">
    <source>
        <dbReference type="ARBA" id="ARBA00022475"/>
    </source>
</evidence>
<keyword evidence="2" id="KW-1003">Cell membrane</keyword>